<organism evidence="2 3">
    <name type="scientific">candidate division WS6 bacterium GW2011_GWF2_39_15</name>
    <dbReference type="NCBI Taxonomy" id="1619100"/>
    <lineage>
        <taxon>Bacteria</taxon>
        <taxon>Candidatus Dojkabacteria</taxon>
    </lineage>
</organism>
<dbReference type="Proteomes" id="UP000034799">
    <property type="component" value="Unassembled WGS sequence"/>
</dbReference>
<feature type="transmembrane region" description="Helical" evidence="1">
    <location>
        <begin position="177"/>
        <end position="198"/>
    </location>
</feature>
<evidence type="ECO:0000256" key="1">
    <source>
        <dbReference type="SAM" id="Phobius"/>
    </source>
</evidence>
<protein>
    <submittedName>
        <fullName evidence="2">Uncharacterized protein</fullName>
    </submittedName>
</protein>
<comment type="caution">
    <text evidence="2">The sequence shown here is derived from an EMBL/GenBank/DDBJ whole genome shotgun (WGS) entry which is preliminary data.</text>
</comment>
<dbReference type="STRING" id="1619100.UT34_C0001G0236"/>
<name>A0A0G0N058_9BACT</name>
<gene>
    <name evidence="2" type="ORF">UT34_C0001G0236</name>
</gene>
<evidence type="ECO:0000313" key="3">
    <source>
        <dbReference type="Proteomes" id="UP000034799"/>
    </source>
</evidence>
<keyword evidence="1" id="KW-0812">Transmembrane</keyword>
<dbReference type="EMBL" id="LBWK01000001">
    <property type="protein sequence ID" value="KKR06196.1"/>
    <property type="molecule type" value="Genomic_DNA"/>
</dbReference>
<keyword evidence="1" id="KW-0472">Membrane</keyword>
<feature type="transmembrane region" description="Helical" evidence="1">
    <location>
        <begin position="204"/>
        <end position="222"/>
    </location>
</feature>
<dbReference type="AlphaFoldDB" id="A0A0G0N058"/>
<accession>A0A0G0N058</accession>
<sequence>MKGMKIYKYKNGEYIKTLEGILEQGETVVRSFDVLALDSKVNDILTTKLQVTPKKLLITYDTVIEAYDLSKVTFSFNEVQPKFDMQDLLLEGNFDLSSELDQRIIEIRNSENRLILSLHEENAIPRDIILRNRYKLEPGFRTWALGQTIVNIKNGINNRGVDEMLSGYFTTVKPTTFLQFIYVFVGYFVLKVFSVNFFPKLADFIIDVIFWGVLGFVIYFMYRTAKANLERYKSVYLSYKN</sequence>
<reference evidence="2 3" key="1">
    <citation type="journal article" date="2015" name="Nature">
        <title>rRNA introns, odd ribosomes, and small enigmatic genomes across a large radiation of phyla.</title>
        <authorList>
            <person name="Brown C.T."/>
            <person name="Hug L.A."/>
            <person name="Thomas B.C."/>
            <person name="Sharon I."/>
            <person name="Castelle C.J."/>
            <person name="Singh A."/>
            <person name="Wilkins M.J."/>
            <person name="Williams K.H."/>
            <person name="Banfield J.F."/>
        </authorList>
    </citation>
    <scope>NUCLEOTIDE SEQUENCE [LARGE SCALE GENOMIC DNA]</scope>
</reference>
<proteinExistence type="predicted"/>
<keyword evidence="1" id="KW-1133">Transmembrane helix</keyword>
<evidence type="ECO:0000313" key="2">
    <source>
        <dbReference type="EMBL" id="KKR06196.1"/>
    </source>
</evidence>